<dbReference type="Pfam" id="PF00657">
    <property type="entry name" value="Lipase_GDSL"/>
    <property type="match status" value="2"/>
</dbReference>
<comment type="caution">
    <text evidence="3">The sequence shown here is derived from an EMBL/GenBank/DDBJ whole genome shotgun (WGS) entry which is preliminary data.</text>
</comment>
<protein>
    <recommendedName>
        <fullName evidence="5">Zeta-carotene desaturase</fullName>
    </recommendedName>
</protein>
<evidence type="ECO:0000313" key="3">
    <source>
        <dbReference type="EMBL" id="KAG6435321.1"/>
    </source>
</evidence>
<dbReference type="AlphaFoldDB" id="A0A8X8YMU2"/>
<dbReference type="InterPro" id="IPR008265">
    <property type="entry name" value="Lipase_GDSL_AS"/>
</dbReference>
<dbReference type="GO" id="GO:0005576">
    <property type="term" value="C:extracellular region"/>
    <property type="evidence" value="ECO:0007669"/>
    <property type="project" value="TreeGrafter"/>
</dbReference>
<keyword evidence="4" id="KW-1185">Reference proteome</keyword>
<comment type="similarity">
    <text evidence="1">Belongs to the 'GDSL' lipolytic enzyme family.</text>
</comment>
<dbReference type="GO" id="GO:0016298">
    <property type="term" value="F:lipase activity"/>
    <property type="evidence" value="ECO:0007669"/>
    <property type="project" value="InterPro"/>
</dbReference>
<gene>
    <name evidence="3" type="ORF">SASPL_100192</name>
</gene>
<dbReference type="Gene3D" id="3.40.50.1110">
    <property type="entry name" value="SGNH hydrolase"/>
    <property type="match status" value="2"/>
</dbReference>
<dbReference type="GO" id="GO:0006629">
    <property type="term" value="P:lipid metabolic process"/>
    <property type="evidence" value="ECO:0007669"/>
    <property type="project" value="InterPro"/>
</dbReference>
<dbReference type="Proteomes" id="UP000298416">
    <property type="component" value="Unassembled WGS sequence"/>
</dbReference>
<evidence type="ECO:0008006" key="5">
    <source>
        <dbReference type="Google" id="ProtNLM"/>
    </source>
</evidence>
<dbReference type="InterPro" id="IPR035669">
    <property type="entry name" value="SGNH_plant_lipase-like"/>
</dbReference>
<evidence type="ECO:0000256" key="2">
    <source>
        <dbReference type="SAM" id="SignalP"/>
    </source>
</evidence>
<accession>A0A8X8YMU2</accession>
<dbReference type="PANTHER" id="PTHR45642">
    <property type="entry name" value="GDSL ESTERASE/LIPASE EXL3"/>
    <property type="match status" value="1"/>
</dbReference>
<dbReference type="EMBL" id="PNBA02000001">
    <property type="protein sequence ID" value="KAG6435321.1"/>
    <property type="molecule type" value="Genomic_DNA"/>
</dbReference>
<keyword evidence="2" id="KW-0732">Signal</keyword>
<reference evidence="3" key="1">
    <citation type="submission" date="2018-01" db="EMBL/GenBank/DDBJ databases">
        <authorList>
            <person name="Mao J.F."/>
        </authorList>
    </citation>
    <scope>NUCLEOTIDE SEQUENCE</scope>
    <source>
        <strain evidence="3">Huo1</strain>
        <tissue evidence="3">Leaf</tissue>
    </source>
</reference>
<dbReference type="InterPro" id="IPR001087">
    <property type="entry name" value="GDSL"/>
</dbReference>
<name>A0A8X8YMU2_SALSN</name>
<dbReference type="SUPFAM" id="SSF52266">
    <property type="entry name" value="SGNH hydrolase"/>
    <property type="match status" value="1"/>
</dbReference>
<sequence length="677" mass="74989">MKERNSYICCTFLFVVVMLFGSCKGVIKLPENMTIPAVYAFGDSIVDQGNNNLLKTLIYCNFLPYGQDFPGGFPSGRFTNGKTPPDLIAEELGIKELIPAYSDKNLTVKDLPTGVSFASGGCGYDPQTSKIHFKEYIGKLKGAVGEEGASKILKEGLFLLVAGSDDLANTYFTVGIRRMQYDISSYADLLVASASDFIQVYIYICIYIHAVGARAPTKRAIYKLGARRIAVFSLPPIGCLPFQRTLAGGSKRDCADNYNKAAQLVNSKLSLQLLNLNNRTLPQSRVVYIDVYNPLLDLILHPQNRELSNLQKTTMHNNKFFKFKPLLLLFLSTFLFQHQHSAPTPINYLPKNITIPAIIVFGDSVVDTGNNNYLKTIVKVNYPPYGQDFVGGRPTGRFSDGKVPSDLIAEELGIKELVPAYLDPNLQPQDLLTGVNFASGGSGFDPLTSNVVSVMSLSDQLQMFKDYIAKLEHVIGQQKTSMLLNEALFTIVSGSNDITNTYFGTVSLRRSQYDVSAYTDLLVNYASTYVQDVYKLGGRRMGVFGLAPLGCLPSQRSLKGGVERKCVDLYNQVAEMFNHKLSVELSSLSARYPDATLIYVDIYHLPLDLIRYPLKYGFQVSDKGCCGTGTIEVAFLCKYTCGNASEYVFWDSFHLTQNAYRLLVHDILTSSINNFVS</sequence>
<dbReference type="PROSITE" id="PS51257">
    <property type="entry name" value="PROKAR_LIPOPROTEIN"/>
    <property type="match status" value="1"/>
</dbReference>
<evidence type="ECO:0000313" key="4">
    <source>
        <dbReference type="Proteomes" id="UP000298416"/>
    </source>
</evidence>
<feature type="signal peptide" evidence="2">
    <location>
        <begin position="1"/>
        <end position="25"/>
    </location>
</feature>
<dbReference type="PROSITE" id="PS01098">
    <property type="entry name" value="LIPASE_GDSL_SER"/>
    <property type="match status" value="1"/>
</dbReference>
<reference evidence="3" key="2">
    <citation type="submission" date="2020-08" db="EMBL/GenBank/DDBJ databases">
        <title>Plant Genome Project.</title>
        <authorList>
            <person name="Zhang R.-G."/>
        </authorList>
    </citation>
    <scope>NUCLEOTIDE SEQUENCE</scope>
    <source>
        <strain evidence="3">Huo1</strain>
        <tissue evidence="3">Leaf</tissue>
    </source>
</reference>
<proteinExistence type="inferred from homology"/>
<evidence type="ECO:0000256" key="1">
    <source>
        <dbReference type="ARBA" id="ARBA00008668"/>
    </source>
</evidence>
<dbReference type="InterPro" id="IPR036514">
    <property type="entry name" value="SGNH_hydro_sf"/>
</dbReference>
<dbReference type="CDD" id="cd01837">
    <property type="entry name" value="SGNH_plant_lipase_like"/>
    <property type="match status" value="2"/>
</dbReference>
<dbReference type="PANTHER" id="PTHR45642:SF138">
    <property type="entry name" value="GDSL ESTERASE_LIPASE EXL3-LIKE"/>
    <property type="match status" value="1"/>
</dbReference>
<organism evidence="3">
    <name type="scientific">Salvia splendens</name>
    <name type="common">Scarlet sage</name>
    <dbReference type="NCBI Taxonomy" id="180675"/>
    <lineage>
        <taxon>Eukaryota</taxon>
        <taxon>Viridiplantae</taxon>
        <taxon>Streptophyta</taxon>
        <taxon>Embryophyta</taxon>
        <taxon>Tracheophyta</taxon>
        <taxon>Spermatophyta</taxon>
        <taxon>Magnoliopsida</taxon>
        <taxon>eudicotyledons</taxon>
        <taxon>Gunneridae</taxon>
        <taxon>Pentapetalae</taxon>
        <taxon>asterids</taxon>
        <taxon>lamiids</taxon>
        <taxon>Lamiales</taxon>
        <taxon>Lamiaceae</taxon>
        <taxon>Nepetoideae</taxon>
        <taxon>Mentheae</taxon>
        <taxon>Salviinae</taxon>
        <taxon>Salvia</taxon>
        <taxon>Salvia subgen. Calosphace</taxon>
        <taxon>core Calosphace</taxon>
    </lineage>
</organism>
<dbReference type="InterPro" id="IPR050592">
    <property type="entry name" value="GDSL_lipolytic_enzyme"/>
</dbReference>
<dbReference type="FunFam" id="3.40.50.1110:FF:000003">
    <property type="entry name" value="GDSL esterase/lipase APG"/>
    <property type="match status" value="2"/>
</dbReference>
<feature type="chain" id="PRO_5036452612" description="Zeta-carotene desaturase" evidence="2">
    <location>
        <begin position="26"/>
        <end position="677"/>
    </location>
</feature>